<dbReference type="EMBL" id="JAIPUX010003289">
    <property type="protein sequence ID" value="KAH0621154.1"/>
    <property type="molecule type" value="Genomic_DNA"/>
</dbReference>
<evidence type="ECO:0000256" key="1">
    <source>
        <dbReference type="ARBA" id="ARBA00004123"/>
    </source>
</evidence>
<comment type="caution">
    <text evidence="9">The sequence shown here is derived from an EMBL/GenBank/DDBJ whole genome shotgun (WGS) entry which is preliminary data.</text>
</comment>
<dbReference type="PROSITE" id="PS50888">
    <property type="entry name" value="BHLH"/>
    <property type="match status" value="1"/>
</dbReference>
<evidence type="ECO:0000256" key="5">
    <source>
        <dbReference type="ARBA" id="ARBA00023242"/>
    </source>
</evidence>
<keyword evidence="2" id="KW-0805">Transcription regulation</keyword>
<organism evidence="9 10">
    <name type="scientific">Phrynosoma platyrhinos</name>
    <name type="common">Desert horned lizard</name>
    <dbReference type="NCBI Taxonomy" id="52577"/>
    <lineage>
        <taxon>Eukaryota</taxon>
        <taxon>Metazoa</taxon>
        <taxon>Chordata</taxon>
        <taxon>Craniata</taxon>
        <taxon>Vertebrata</taxon>
        <taxon>Euteleostomi</taxon>
        <taxon>Lepidosauria</taxon>
        <taxon>Squamata</taxon>
        <taxon>Bifurcata</taxon>
        <taxon>Unidentata</taxon>
        <taxon>Episquamata</taxon>
        <taxon>Toxicofera</taxon>
        <taxon>Iguania</taxon>
        <taxon>Phrynosomatidae</taxon>
        <taxon>Phrynosomatinae</taxon>
        <taxon>Phrynosoma</taxon>
    </lineage>
</organism>
<gene>
    <name evidence="9" type="ORF">JD844_022200</name>
</gene>
<keyword evidence="6" id="KW-0175">Coiled coil</keyword>
<feature type="domain" description="BHLH" evidence="8">
    <location>
        <begin position="441"/>
        <end position="495"/>
    </location>
</feature>
<dbReference type="Pfam" id="PF00010">
    <property type="entry name" value="HLH"/>
    <property type="match status" value="1"/>
</dbReference>
<evidence type="ECO:0000313" key="9">
    <source>
        <dbReference type="EMBL" id="KAH0621154.1"/>
    </source>
</evidence>
<dbReference type="SUPFAM" id="SSF47459">
    <property type="entry name" value="HLH, helix-loop-helix DNA-binding domain"/>
    <property type="match status" value="1"/>
</dbReference>
<evidence type="ECO:0000256" key="4">
    <source>
        <dbReference type="ARBA" id="ARBA00023163"/>
    </source>
</evidence>
<feature type="coiled-coil region" evidence="6">
    <location>
        <begin position="492"/>
        <end position="526"/>
    </location>
</feature>
<dbReference type="PANTHER" id="PTHR15741">
    <property type="entry name" value="BASIC HELIX-LOOP-HELIX ZIP TRANSCRIPTION FACTOR"/>
    <property type="match status" value="1"/>
</dbReference>
<protein>
    <recommendedName>
        <fullName evidence="8">BHLH domain-containing protein</fullName>
    </recommendedName>
</protein>
<dbReference type="InterPro" id="IPR011598">
    <property type="entry name" value="bHLH_dom"/>
</dbReference>
<evidence type="ECO:0000259" key="8">
    <source>
        <dbReference type="PROSITE" id="PS50888"/>
    </source>
</evidence>
<feature type="compositionally biased region" description="Acidic residues" evidence="7">
    <location>
        <begin position="22"/>
        <end position="31"/>
    </location>
</feature>
<accession>A0ABQ7SV18</accession>
<proteinExistence type="predicted"/>
<reference evidence="9 10" key="1">
    <citation type="journal article" date="2022" name="Gigascience">
        <title>A chromosome-level genome assembly and annotation of the desert horned lizard, Phrynosoma platyrhinos, provides insight into chromosomal rearrangements among reptiles.</title>
        <authorList>
            <person name="Koochekian N."/>
            <person name="Ascanio A."/>
            <person name="Farleigh K."/>
            <person name="Card D.C."/>
            <person name="Schield D.R."/>
            <person name="Castoe T.A."/>
            <person name="Jezkova T."/>
        </authorList>
    </citation>
    <scope>NUCLEOTIDE SEQUENCE [LARGE SCALE GENOMIC DNA]</scope>
    <source>
        <strain evidence="9">NK-2021</strain>
    </source>
</reference>
<evidence type="ECO:0000256" key="2">
    <source>
        <dbReference type="ARBA" id="ARBA00023015"/>
    </source>
</evidence>
<keyword evidence="4" id="KW-0804">Transcription</keyword>
<dbReference type="InterPro" id="IPR052207">
    <property type="entry name" value="Max-like/E-box_TFs"/>
</dbReference>
<dbReference type="PANTHER" id="PTHR15741:SF14">
    <property type="entry name" value="CARBOHYDRATE-RESPONSIVE ELEMENT-BINDING PROTEIN"/>
    <property type="match status" value="1"/>
</dbReference>
<sequence>MARPQIIHSGHFMVSEPHAEPEPDPDPDPDPEVVLIQGGHDRPGPGAAGNKAGDNNSNAAAAATYDLDTVGEGTCLIYRYGPRSSGALNIDASLTKLFDGKIVSPKWKTFKGLKLLQRDKIRLNNAIWRAWYLQYVEKRQNPVCGFVTPLECSDVDEHRKPEAVIMEGKYWKRQIGVVIREYHKWRTFFHTRVQKKLDKPVCGPTQEVASAVPGVELNSETAGASPMELDPLHDLEAFLDTIYSSRNPYGGPNIPHQGNADMIQPTLTQLHPIFGEEFMDTLDPIHEFIDSCRSQPAIQASALLTDPTALTDPDMPAVASGASKLPPPGGSLMPISLDVEPPAPLNGQQTFLPFFPTSPQRTSPPPGPAPLPLTSVTNSAQACGTQKQSADILLSSVSVTEKSPLPAPAFADTGAKTSERAEEKIIYNPQEKYKHHSVKGSCPSSFISSDCARRMIISSGFSTLASLVLPGSDQTSAKLSKALLLQKCVAYIRRLQQERRQTQETVERLRSEIEELSSAIEGFQRQLPPNGAPVLPRQSDRASQLYEEYVRQRTLQDWRFWLFSVVIKPLFESYTRTVNTGNIKDFRRSVLSWLEQHCTLHILRPAISGSLLKLSKITSILTQPAQLPEQALQAVSCPPNCKGKS</sequence>
<evidence type="ECO:0000313" key="10">
    <source>
        <dbReference type="Proteomes" id="UP000826234"/>
    </source>
</evidence>
<comment type="subcellular location">
    <subcellularLocation>
        <location evidence="1">Nucleus</location>
    </subcellularLocation>
</comment>
<dbReference type="Proteomes" id="UP000826234">
    <property type="component" value="Unassembled WGS sequence"/>
</dbReference>
<evidence type="ECO:0000256" key="3">
    <source>
        <dbReference type="ARBA" id="ARBA00023125"/>
    </source>
</evidence>
<dbReference type="CDD" id="cd11405">
    <property type="entry name" value="bHLHzip_MLXIP_like"/>
    <property type="match status" value="1"/>
</dbReference>
<keyword evidence="10" id="KW-1185">Reference proteome</keyword>
<dbReference type="Gene3D" id="4.10.280.10">
    <property type="entry name" value="Helix-loop-helix DNA-binding domain"/>
    <property type="match status" value="1"/>
</dbReference>
<feature type="region of interest" description="Disordered" evidence="7">
    <location>
        <begin position="1"/>
        <end position="56"/>
    </location>
</feature>
<dbReference type="InterPro" id="IPR036638">
    <property type="entry name" value="HLH_DNA-bd_sf"/>
</dbReference>
<evidence type="ECO:0000256" key="7">
    <source>
        <dbReference type="SAM" id="MobiDB-lite"/>
    </source>
</evidence>
<keyword evidence="5" id="KW-0539">Nucleus</keyword>
<name>A0ABQ7SV18_PHRPL</name>
<keyword evidence="3" id="KW-0238">DNA-binding</keyword>
<dbReference type="SMART" id="SM00353">
    <property type="entry name" value="HLH"/>
    <property type="match status" value="1"/>
</dbReference>
<feature type="compositionally biased region" description="Low complexity" evidence="7">
    <location>
        <begin position="44"/>
        <end position="56"/>
    </location>
</feature>
<evidence type="ECO:0000256" key="6">
    <source>
        <dbReference type="SAM" id="Coils"/>
    </source>
</evidence>